<sequence length="155" mass="17466">MYRNTIQFNKYQLPETFSMTLSGVNYKFTIRYNYVNDRIYLTIADENGVDIVTNEKLVAKERLFAGVSDANLPKDDLVLIDETGKTTIVNFSSINQDIFISVDDTFTGELDPGNTDDGIFNPDGDDANMGFDDDDSNDEANSDDDDDGLDDLDRW</sequence>
<evidence type="ECO:0000313" key="4">
    <source>
        <dbReference type="Proteomes" id="UP001597189"/>
    </source>
</evidence>
<reference evidence="4" key="1">
    <citation type="journal article" date="2019" name="Int. J. Syst. Evol. Microbiol.">
        <title>The Global Catalogue of Microorganisms (GCM) 10K type strain sequencing project: providing services to taxonomists for standard genome sequencing and annotation.</title>
        <authorList>
            <consortium name="The Broad Institute Genomics Platform"/>
            <consortium name="The Broad Institute Genome Sequencing Center for Infectious Disease"/>
            <person name="Wu L."/>
            <person name="Ma J."/>
        </authorList>
    </citation>
    <scope>NUCLEOTIDE SEQUENCE [LARGE SCALE GENOMIC DNA]</scope>
    <source>
        <strain evidence="4">CCM 8979</strain>
    </source>
</reference>
<evidence type="ECO:0000313" key="3">
    <source>
        <dbReference type="EMBL" id="MFD1455242.1"/>
    </source>
</evidence>
<name>A0ABW4D0Y8_9LACO</name>
<dbReference type="Pfam" id="PF22479">
    <property type="entry name" value="Pam3_gp18"/>
    <property type="match status" value="1"/>
</dbReference>
<dbReference type="Proteomes" id="UP001597189">
    <property type="component" value="Unassembled WGS sequence"/>
</dbReference>
<organism evidence="3 4">
    <name type="scientific">Levilactobacillus lanxiensis</name>
    <dbReference type="NCBI Taxonomy" id="2799568"/>
    <lineage>
        <taxon>Bacteria</taxon>
        <taxon>Bacillati</taxon>
        <taxon>Bacillota</taxon>
        <taxon>Bacilli</taxon>
        <taxon>Lactobacillales</taxon>
        <taxon>Lactobacillaceae</taxon>
        <taxon>Levilactobacillus</taxon>
    </lineage>
</organism>
<evidence type="ECO:0000256" key="1">
    <source>
        <dbReference type="SAM" id="MobiDB-lite"/>
    </source>
</evidence>
<proteinExistence type="predicted"/>
<feature type="compositionally biased region" description="Acidic residues" evidence="1">
    <location>
        <begin position="123"/>
        <end position="155"/>
    </location>
</feature>
<comment type="caution">
    <text evidence="3">The sequence shown here is derived from an EMBL/GenBank/DDBJ whole genome shotgun (WGS) entry which is preliminary data.</text>
</comment>
<keyword evidence="4" id="KW-1185">Reference proteome</keyword>
<dbReference type="EMBL" id="JBHTOD010000004">
    <property type="protein sequence ID" value="MFD1455242.1"/>
    <property type="molecule type" value="Genomic_DNA"/>
</dbReference>
<feature type="domain" description="Cyanophage baseplate Pam3 plug gp18" evidence="2">
    <location>
        <begin position="4"/>
        <end position="103"/>
    </location>
</feature>
<evidence type="ECO:0000259" key="2">
    <source>
        <dbReference type="Pfam" id="PF22479"/>
    </source>
</evidence>
<gene>
    <name evidence="3" type="ORF">ACFQ44_06025</name>
</gene>
<accession>A0ABW4D0Y8</accession>
<protein>
    <submittedName>
        <fullName evidence="3">Phage baseplate plug protein</fullName>
    </submittedName>
</protein>
<dbReference type="RefSeq" id="WP_373306106.1">
    <property type="nucleotide sequence ID" value="NZ_BOLN01000004.1"/>
</dbReference>
<dbReference type="InterPro" id="IPR054252">
    <property type="entry name" value="Pam3_gp18"/>
</dbReference>
<feature type="region of interest" description="Disordered" evidence="1">
    <location>
        <begin position="111"/>
        <end position="155"/>
    </location>
</feature>